<name>A0A0L7R1W0_9HYME</name>
<organism evidence="1 2">
    <name type="scientific">Habropoda laboriosa</name>
    <dbReference type="NCBI Taxonomy" id="597456"/>
    <lineage>
        <taxon>Eukaryota</taxon>
        <taxon>Metazoa</taxon>
        <taxon>Ecdysozoa</taxon>
        <taxon>Arthropoda</taxon>
        <taxon>Hexapoda</taxon>
        <taxon>Insecta</taxon>
        <taxon>Pterygota</taxon>
        <taxon>Neoptera</taxon>
        <taxon>Endopterygota</taxon>
        <taxon>Hymenoptera</taxon>
        <taxon>Apocrita</taxon>
        <taxon>Aculeata</taxon>
        <taxon>Apoidea</taxon>
        <taxon>Anthophila</taxon>
        <taxon>Apidae</taxon>
        <taxon>Habropoda</taxon>
    </lineage>
</organism>
<dbReference type="EMBL" id="KQ414667">
    <property type="protein sequence ID" value="KOC64786.1"/>
    <property type="molecule type" value="Genomic_DNA"/>
</dbReference>
<keyword evidence="2" id="KW-1185">Reference proteome</keyword>
<sequence length="81" mass="9080">MENAFANRTKRKCHCLDIYRYYSLADSSLRRSFHAPSRIIGARIRRGGSDSCFGRVREVSFGGVSAVRDEENGTLQSHAGQ</sequence>
<dbReference type="AlphaFoldDB" id="A0A0L7R1W0"/>
<protein>
    <submittedName>
        <fullName evidence="1">Uncharacterized protein</fullName>
    </submittedName>
</protein>
<reference evidence="1 2" key="1">
    <citation type="submission" date="2015-07" db="EMBL/GenBank/DDBJ databases">
        <title>The genome of Habropoda laboriosa.</title>
        <authorList>
            <person name="Pan H."/>
            <person name="Kapheim K."/>
        </authorList>
    </citation>
    <scope>NUCLEOTIDE SEQUENCE [LARGE SCALE GENOMIC DNA]</scope>
    <source>
        <strain evidence="1">0110345459</strain>
    </source>
</reference>
<proteinExistence type="predicted"/>
<accession>A0A0L7R1W0</accession>
<evidence type="ECO:0000313" key="1">
    <source>
        <dbReference type="EMBL" id="KOC64786.1"/>
    </source>
</evidence>
<evidence type="ECO:0000313" key="2">
    <source>
        <dbReference type="Proteomes" id="UP000053825"/>
    </source>
</evidence>
<gene>
    <name evidence="1" type="ORF">WH47_00289</name>
</gene>
<dbReference type="Proteomes" id="UP000053825">
    <property type="component" value="Unassembled WGS sequence"/>
</dbReference>